<comment type="subcellular location">
    <subcellularLocation>
        <location evidence="1">Cell membrane</location>
        <topology evidence="1">Multi-pass membrane protein</topology>
    </subcellularLocation>
</comment>
<feature type="transmembrane region" description="Helical" evidence="6">
    <location>
        <begin position="16"/>
        <end position="34"/>
    </location>
</feature>
<feature type="transmembrane region" description="Helical" evidence="6">
    <location>
        <begin position="153"/>
        <end position="173"/>
    </location>
</feature>
<evidence type="ECO:0000256" key="4">
    <source>
        <dbReference type="ARBA" id="ARBA00022989"/>
    </source>
</evidence>
<comment type="caution">
    <text evidence="7">The sequence shown here is derived from an EMBL/GenBank/DDBJ whole genome shotgun (WGS) entry which is preliminary data.</text>
</comment>
<dbReference type="InterPro" id="IPR002797">
    <property type="entry name" value="Polysacc_synth"/>
</dbReference>
<feature type="transmembrane region" description="Helical" evidence="6">
    <location>
        <begin position="219"/>
        <end position="236"/>
    </location>
</feature>
<feature type="transmembrane region" description="Helical" evidence="6">
    <location>
        <begin position="391"/>
        <end position="412"/>
    </location>
</feature>
<feature type="transmembrane region" description="Helical" evidence="6">
    <location>
        <begin position="256"/>
        <end position="276"/>
    </location>
</feature>
<evidence type="ECO:0000256" key="5">
    <source>
        <dbReference type="ARBA" id="ARBA00023136"/>
    </source>
</evidence>
<sequence length="423" mass="46435">MSEKIDSKKTLIRKSALPLAIKIATAAISLLFNYSATLHLTPHEFGLFSIVQLLIIVLATTCKFGLDTAIIKRSALWFKNNSHPNFYYTALLVSLTISLSISWVFYLIGESTLTYIFNKKDLGSLSSYIAIMILPSVFLAINSGMLRGVQQASLSLIFSGLFTLSFSTVLILITSPTSAQALIKLVFISNCLACTLSFFKCCRIESFNLITDKAQLKSLLNSGASLWVVSLVAITIQQFSTLFLAKHTDASDVGVYYIALKVSLLMPFFLVAINAVNAPKFAQLYANGEIQQLKSLVKNIQKLLIGIAIFSSVIAITFAEFILNIFGPTYSQGVVWLQVLVLGQFINLSTGSAVNLLIMTGHEKLHRNNSLFIAILTLALAFILIPEYKALGAAITTTIAIASQNLLSYYFVNKKVYNTKALR</sequence>
<dbReference type="InterPro" id="IPR050833">
    <property type="entry name" value="Poly_Biosynth_Transport"/>
</dbReference>
<dbReference type="PANTHER" id="PTHR30250:SF11">
    <property type="entry name" value="O-ANTIGEN TRANSPORTER-RELATED"/>
    <property type="match status" value="1"/>
</dbReference>
<evidence type="ECO:0000256" key="3">
    <source>
        <dbReference type="ARBA" id="ARBA00022692"/>
    </source>
</evidence>
<keyword evidence="2" id="KW-1003">Cell membrane</keyword>
<keyword evidence="8" id="KW-1185">Reference proteome</keyword>
<dbReference type="RefSeq" id="WP_169076274.1">
    <property type="nucleotide sequence ID" value="NZ_JABBXH010000005.1"/>
</dbReference>
<reference evidence="7 8" key="1">
    <citation type="submission" date="2020-04" db="EMBL/GenBank/DDBJ databases">
        <title>Thalassotalea sp. M1531, isolated from the surface of marine red alga.</title>
        <authorList>
            <person name="Pang L."/>
            <person name="Lu D.-C."/>
        </authorList>
    </citation>
    <scope>NUCLEOTIDE SEQUENCE [LARGE SCALE GENOMIC DNA]</scope>
    <source>
        <strain evidence="7 8">M1531</strain>
    </source>
</reference>
<dbReference type="Proteomes" id="UP000568664">
    <property type="component" value="Unassembled WGS sequence"/>
</dbReference>
<feature type="transmembrane region" description="Helical" evidence="6">
    <location>
        <begin position="335"/>
        <end position="357"/>
    </location>
</feature>
<dbReference type="Pfam" id="PF01943">
    <property type="entry name" value="Polysacc_synt"/>
    <property type="match status" value="1"/>
</dbReference>
<evidence type="ECO:0000256" key="6">
    <source>
        <dbReference type="SAM" id="Phobius"/>
    </source>
</evidence>
<evidence type="ECO:0000313" key="8">
    <source>
        <dbReference type="Proteomes" id="UP000568664"/>
    </source>
</evidence>
<evidence type="ECO:0000313" key="7">
    <source>
        <dbReference type="EMBL" id="NMP32956.1"/>
    </source>
</evidence>
<proteinExistence type="predicted"/>
<keyword evidence="3 6" id="KW-0812">Transmembrane</keyword>
<dbReference type="EMBL" id="JABBXH010000005">
    <property type="protein sequence ID" value="NMP32956.1"/>
    <property type="molecule type" value="Genomic_DNA"/>
</dbReference>
<protein>
    <submittedName>
        <fullName evidence="7">Oligosaccharide flippase family protein</fullName>
    </submittedName>
</protein>
<dbReference type="AlphaFoldDB" id="A0A7Y0LFZ2"/>
<feature type="transmembrane region" description="Helical" evidence="6">
    <location>
        <begin position="369"/>
        <end position="385"/>
    </location>
</feature>
<name>A0A7Y0LFZ2_9GAMM</name>
<feature type="transmembrane region" description="Helical" evidence="6">
    <location>
        <begin position="86"/>
        <end position="108"/>
    </location>
</feature>
<dbReference type="GO" id="GO:0005886">
    <property type="term" value="C:plasma membrane"/>
    <property type="evidence" value="ECO:0007669"/>
    <property type="project" value="UniProtKB-SubCell"/>
</dbReference>
<keyword evidence="5 6" id="KW-0472">Membrane</keyword>
<evidence type="ECO:0000256" key="1">
    <source>
        <dbReference type="ARBA" id="ARBA00004651"/>
    </source>
</evidence>
<evidence type="ECO:0000256" key="2">
    <source>
        <dbReference type="ARBA" id="ARBA00022475"/>
    </source>
</evidence>
<feature type="transmembrane region" description="Helical" evidence="6">
    <location>
        <begin position="46"/>
        <end position="66"/>
    </location>
</feature>
<dbReference type="PANTHER" id="PTHR30250">
    <property type="entry name" value="PST FAMILY PREDICTED COLANIC ACID TRANSPORTER"/>
    <property type="match status" value="1"/>
</dbReference>
<feature type="transmembrane region" description="Helical" evidence="6">
    <location>
        <begin position="303"/>
        <end position="323"/>
    </location>
</feature>
<keyword evidence="4 6" id="KW-1133">Transmembrane helix</keyword>
<organism evidence="7 8">
    <name type="scientific">Thalassotalea algicola</name>
    <dbReference type="NCBI Taxonomy" id="2716224"/>
    <lineage>
        <taxon>Bacteria</taxon>
        <taxon>Pseudomonadati</taxon>
        <taxon>Pseudomonadota</taxon>
        <taxon>Gammaproteobacteria</taxon>
        <taxon>Alteromonadales</taxon>
        <taxon>Colwelliaceae</taxon>
        <taxon>Thalassotalea</taxon>
    </lineage>
</organism>
<gene>
    <name evidence="7" type="ORF">HII17_15465</name>
</gene>
<feature type="transmembrane region" description="Helical" evidence="6">
    <location>
        <begin position="179"/>
        <end position="199"/>
    </location>
</feature>
<feature type="transmembrane region" description="Helical" evidence="6">
    <location>
        <begin position="128"/>
        <end position="146"/>
    </location>
</feature>
<accession>A0A7Y0LFZ2</accession>